<dbReference type="RefSeq" id="WP_344898513.1">
    <property type="nucleotide sequence ID" value="NZ_BAAAWD010000013.1"/>
</dbReference>
<dbReference type="EMBL" id="BAAAWD010000013">
    <property type="protein sequence ID" value="GAA3016533.1"/>
    <property type="molecule type" value="Genomic_DNA"/>
</dbReference>
<dbReference type="Proteomes" id="UP001499930">
    <property type="component" value="Unassembled WGS sequence"/>
</dbReference>
<evidence type="ECO:0000313" key="1">
    <source>
        <dbReference type="EMBL" id="GAA3016533.1"/>
    </source>
</evidence>
<organism evidence="1 2">
    <name type="scientific">Streptosporangium longisporum</name>
    <dbReference type="NCBI Taxonomy" id="46187"/>
    <lineage>
        <taxon>Bacteria</taxon>
        <taxon>Bacillati</taxon>
        <taxon>Actinomycetota</taxon>
        <taxon>Actinomycetes</taxon>
        <taxon>Streptosporangiales</taxon>
        <taxon>Streptosporangiaceae</taxon>
        <taxon>Streptosporangium</taxon>
    </lineage>
</organism>
<accession>A0ABP6KQH5</accession>
<gene>
    <name evidence="1" type="ORF">GCM10017559_45170</name>
</gene>
<comment type="caution">
    <text evidence="1">The sequence shown here is derived from an EMBL/GenBank/DDBJ whole genome shotgun (WGS) entry which is preliminary data.</text>
</comment>
<proteinExistence type="predicted"/>
<keyword evidence="2" id="KW-1185">Reference proteome</keyword>
<sequence>MGLSGYLAEMGCMTCGAVGYIFVDVLRGLAECGACGHQAIFYPMEVERPTPDGAEMAGEYDPYEGWAL</sequence>
<evidence type="ECO:0000313" key="2">
    <source>
        <dbReference type="Proteomes" id="UP001499930"/>
    </source>
</evidence>
<reference evidence="2" key="1">
    <citation type="journal article" date="2019" name="Int. J. Syst. Evol. Microbiol.">
        <title>The Global Catalogue of Microorganisms (GCM) 10K type strain sequencing project: providing services to taxonomists for standard genome sequencing and annotation.</title>
        <authorList>
            <consortium name="The Broad Institute Genomics Platform"/>
            <consortium name="The Broad Institute Genome Sequencing Center for Infectious Disease"/>
            <person name="Wu L."/>
            <person name="Ma J."/>
        </authorList>
    </citation>
    <scope>NUCLEOTIDE SEQUENCE [LARGE SCALE GENOMIC DNA]</scope>
    <source>
        <strain evidence="2">JCM 3106</strain>
    </source>
</reference>
<name>A0ABP6KQH5_9ACTN</name>
<protein>
    <submittedName>
        <fullName evidence="1">Uncharacterized protein</fullName>
    </submittedName>
</protein>